<protein>
    <submittedName>
        <fullName evidence="9">Uncharacterized protein</fullName>
    </submittedName>
</protein>
<keyword evidence="3" id="KW-0347">Helicase</keyword>
<evidence type="ECO:0000256" key="2">
    <source>
        <dbReference type="ARBA" id="ARBA00022801"/>
    </source>
</evidence>
<dbReference type="Pfam" id="PF00270">
    <property type="entry name" value="DEAD"/>
    <property type="match status" value="1"/>
</dbReference>
<dbReference type="InterPro" id="IPR050699">
    <property type="entry name" value="RNA-DNA_Helicase"/>
</dbReference>
<evidence type="ECO:0000259" key="7">
    <source>
        <dbReference type="PROSITE" id="PS51192"/>
    </source>
</evidence>
<keyword evidence="6" id="KW-0732">Signal</keyword>
<feature type="region of interest" description="Disordered" evidence="5">
    <location>
        <begin position="1297"/>
        <end position="1321"/>
    </location>
</feature>
<keyword evidence="10" id="KW-1185">Reference proteome</keyword>
<dbReference type="InterPro" id="IPR012961">
    <property type="entry name" value="Ski2/MTR4_C"/>
</dbReference>
<keyword evidence="4" id="KW-0067">ATP-binding</keyword>
<dbReference type="GO" id="GO:0004386">
    <property type="term" value="F:helicase activity"/>
    <property type="evidence" value="ECO:0007669"/>
    <property type="project" value="UniProtKB-KW"/>
</dbReference>
<feature type="chain" id="PRO_5044844735" evidence="6">
    <location>
        <begin position="24"/>
        <end position="1321"/>
    </location>
</feature>
<dbReference type="PANTHER" id="PTHR12131:SF1">
    <property type="entry name" value="ATP-DEPENDENT RNA HELICASE SUPV3L1, MITOCHONDRIAL-RELATED"/>
    <property type="match status" value="1"/>
</dbReference>
<gene>
    <name evidence="9" type="ORF">ACHAW5_001468</name>
</gene>
<dbReference type="SMART" id="SM00490">
    <property type="entry name" value="HELICc"/>
    <property type="match status" value="1"/>
</dbReference>
<dbReference type="Pfam" id="PF08148">
    <property type="entry name" value="DSHCT"/>
    <property type="match status" value="1"/>
</dbReference>
<dbReference type="PROSITE" id="PS51192">
    <property type="entry name" value="HELICASE_ATP_BIND_1"/>
    <property type="match status" value="1"/>
</dbReference>
<feature type="compositionally biased region" description="Basic residues" evidence="5">
    <location>
        <begin position="536"/>
        <end position="548"/>
    </location>
</feature>
<keyword evidence="2" id="KW-0378">Hydrolase</keyword>
<dbReference type="InterPro" id="IPR027417">
    <property type="entry name" value="P-loop_NTPase"/>
</dbReference>
<evidence type="ECO:0000256" key="5">
    <source>
        <dbReference type="SAM" id="MobiDB-lite"/>
    </source>
</evidence>
<evidence type="ECO:0000256" key="4">
    <source>
        <dbReference type="ARBA" id="ARBA00022840"/>
    </source>
</evidence>
<dbReference type="Gene3D" id="1.10.3380.30">
    <property type="match status" value="1"/>
</dbReference>
<feature type="region of interest" description="Disordered" evidence="5">
    <location>
        <begin position="1003"/>
        <end position="1023"/>
    </location>
</feature>
<dbReference type="SMART" id="SM01142">
    <property type="entry name" value="DSHCT"/>
    <property type="match status" value="1"/>
</dbReference>
<accession>A0ABD3QKC4</accession>
<dbReference type="InterPro" id="IPR011545">
    <property type="entry name" value="DEAD/DEAH_box_helicase_dom"/>
</dbReference>
<dbReference type="Pfam" id="PF00271">
    <property type="entry name" value="Helicase_C"/>
    <property type="match status" value="1"/>
</dbReference>
<feature type="compositionally biased region" description="Basic and acidic residues" evidence="5">
    <location>
        <begin position="1312"/>
        <end position="1321"/>
    </location>
</feature>
<evidence type="ECO:0000313" key="9">
    <source>
        <dbReference type="EMBL" id="KAL3800383.1"/>
    </source>
</evidence>
<comment type="caution">
    <text evidence="9">The sequence shown here is derived from an EMBL/GenBank/DDBJ whole genome shotgun (WGS) entry which is preliminary data.</text>
</comment>
<feature type="signal peptide" evidence="6">
    <location>
        <begin position="1"/>
        <end position="23"/>
    </location>
</feature>
<sequence length="1321" mass="145698">MVRGSMSIGAAWLGMMLLQQVASNNVVASASSRGWLFSPGRVKAPSAFSWALSGASGRRRVSAERTSATRTLVKVSADIDDAHDDKQSSFSGRTFDESDIIGDESIRNSQRRLLQSSFPFPLDAWQLSAGASILADQNVIVCAPTGAGKTVVGEMALRIALERNKKAIYTTPLKALSNQKFGEMRKVFGVERVGLATGDVSIRRGADVTIMTTEVYRNMAWRAKTGTSSLWDVVDVDGIQLDTSKLESARSSKGDGYSDLSSNSIVVLDEFHYMGQKGRGSTWEECVIFNPRHTQIVGLSATLPNANRLVAWLESVTGRKSILIEANDKRPVPLRYYFASKRDFAPLFRDELAGPGAPRGLLGLRGDGTALTPKLLRKDKKYGFDKNDLSPPGVNRNGMPSLPRGLDLNPTLQEATERRLASIDRQIQRILDRASYDETNGYGRESTISSREQRKMKENMLKAELRKSVPSIAMLLRRLQEKDLLPAIFFIFSRKGCDNAAEILCENLKTKAEEKSDNKRRPTFVRNNDNNDKKGRMIKGKGRGRGRRSNSNDWEVNGDEFAMAVEDGMFEDEDGRRFRADLLDQLLSDDYDSSSAKVRVVGVEDDSFLSETNLQYYADIGLLNLDETKEVAARLLSFNTQNPEIAFGDSTVETLLCGIGSHHAGILPAHKAFVETLFRVDLMKVVFATETLAAGINMPARTTVICSLAKRGDLGMELLETHNMLQMAGRAGRRGMDVEGACVIASTAFEGPEDAITILTNEIKPVVSQFSPSYSLAVNLIERGAGKLDVAKNMIQKSFGVWELQQREEELRATLEGLDSTANDLSPEEHFLNTLQLILEKELIEARSGTSPTGTSQSKLAGLVDVLADGKKLKKISKRYSGAAQILDLEQSTLQVMELELREINSPDPDLPPGFYDSEKMELISEIKRQRQRVIKGQSEVNDSTLSAMTKVANKRMRDDYDGCETLRAALKSARLLGEDLTFSEGAPLEPGELNAYIKKSPKNNRRPMLDQTTSIPSDENDEESWSQMLAIIKVLEAYGCLTPSESNEEVEISPEISHYNVTSGGEHVGSLGLDNSLWQLCALGGAWDVAYKSSELDKFQDALAEFEEDEVTDDFNAVPKPQKEAEALVNHLCQLSASEMAGYVSSLVVDTPRRSDSALESFQKLTYPQQRAVQGALLSLERLVEVQRRFGLDDAIGKCQLELSACDVVTAWASGCSWNDALVISGAAPGDLVRTLSRALDALRQLGNLPYIPARALNEIARLEASGIHPTIRSLCRDAANAMDRYPVKDMLPFDEDELESNDEVEEEVEEKFKAEEVIE</sequence>
<feature type="domain" description="Helicase C-terminal" evidence="8">
    <location>
        <begin position="612"/>
        <end position="782"/>
    </location>
</feature>
<dbReference type="PROSITE" id="PS51194">
    <property type="entry name" value="HELICASE_CTER"/>
    <property type="match status" value="1"/>
</dbReference>
<organism evidence="9 10">
    <name type="scientific">Stephanodiscus triporus</name>
    <dbReference type="NCBI Taxonomy" id="2934178"/>
    <lineage>
        <taxon>Eukaryota</taxon>
        <taxon>Sar</taxon>
        <taxon>Stramenopiles</taxon>
        <taxon>Ochrophyta</taxon>
        <taxon>Bacillariophyta</taxon>
        <taxon>Coscinodiscophyceae</taxon>
        <taxon>Thalassiosirophycidae</taxon>
        <taxon>Stephanodiscales</taxon>
        <taxon>Stephanodiscaceae</taxon>
        <taxon>Stephanodiscus</taxon>
    </lineage>
</organism>
<evidence type="ECO:0000313" key="10">
    <source>
        <dbReference type="Proteomes" id="UP001530315"/>
    </source>
</evidence>
<evidence type="ECO:0000256" key="6">
    <source>
        <dbReference type="SAM" id="SignalP"/>
    </source>
</evidence>
<feature type="region of interest" description="Disordered" evidence="5">
    <location>
        <begin position="515"/>
        <end position="553"/>
    </location>
</feature>
<reference evidence="9 10" key="1">
    <citation type="submission" date="2024-10" db="EMBL/GenBank/DDBJ databases">
        <title>Updated reference genomes for cyclostephanoid diatoms.</title>
        <authorList>
            <person name="Roberts W.R."/>
            <person name="Alverson A.J."/>
        </authorList>
    </citation>
    <scope>NUCLEOTIDE SEQUENCE [LARGE SCALE GENOMIC DNA]</scope>
    <source>
        <strain evidence="9 10">AJA276-08</strain>
    </source>
</reference>
<dbReference type="InterPro" id="IPR014001">
    <property type="entry name" value="Helicase_ATP-bd"/>
</dbReference>
<dbReference type="InterPro" id="IPR001650">
    <property type="entry name" value="Helicase_C-like"/>
</dbReference>
<feature type="compositionally biased region" description="Acidic residues" evidence="5">
    <location>
        <begin position="1297"/>
        <end position="1311"/>
    </location>
</feature>
<evidence type="ECO:0000256" key="3">
    <source>
        <dbReference type="ARBA" id="ARBA00022806"/>
    </source>
</evidence>
<dbReference type="EMBL" id="JALLAZ020000218">
    <property type="protein sequence ID" value="KAL3800383.1"/>
    <property type="molecule type" value="Genomic_DNA"/>
</dbReference>
<dbReference type="Proteomes" id="UP001530315">
    <property type="component" value="Unassembled WGS sequence"/>
</dbReference>
<dbReference type="GO" id="GO:0005524">
    <property type="term" value="F:ATP binding"/>
    <property type="evidence" value="ECO:0007669"/>
    <property type="project" value="UniProtKB-KW"/>
</dbReference>
<dbReference type="PANTHER" id="PTHR12131">
    <property type="entry name" value="ATP-DEPENDENT RNA AND DNA HELICASE"/>
    <property type="match status" value="1"/>
</dbReference>
<dbReference type="SUPFAM" id="SSF52540">
    <property type="entry name" value="P-loop containing nucleoside triphosphate hydrolases"/>
    <property type="match status" value="2"/>
</dbReference>
<keyword evidence="1" id="KW-0547">Nucleotide-binding</keyword>
<proteinExistence type="predicted"/>
<name>A0ABD3QKC4_9STRA</name>
<dbReference type="SMART" id="SM00487">
    <property type="entry name" value="DEXDc"/>
    <property type="match status" value="1"/>
</dbReference>
<feature type="domain" description="Helicase ATP-binding" evidence="7">
    <location>
        <begin position="130"/>
        <end position="321"/>
    </location>
</feature>
<dbReference type="Gene3D" id="3.40.50.300">
    <property type="entry name" value="P-loop containing nucleotide triphosphate hydrolases"/>
    <property type="match status" value="3"/>
</dbReference>
<evidence type="ECO:0000259" key="8">
    <source>
        <dbReference type="PROSITE" id="PS51194"/>
    </source>
</evidence>
<evidence type="ECO:0000256" key="1">
    <source>
        <dbReference type="ARBA" id="ARBA00022741"/>
    </source>
</evidence>
<dbReference type="GO" id="GO:0016787">
    <property type="term" value="F:hydrolase activity"/>
    <property type="evidence" value="ECO:0007669"/>
    <property type="project" value="UniProtKB-KW"/>
</dbReference>